<dbReference type="NCBIfam" id="NF009891">
    <property type="entry name" value="PRK13351.1-1"/>
    <property type="match status" value="1"/>
</dbReference>
<evidence type="ECO:0000256" key="3">
    <source>
        <dbReference type="ARBA" id="ARBA00022768"/>
    </source>
</evidence>
<dbReference type="CDD" id="cd04088">
    <property type="entry name" value="EFG_mtEFG_II"/>
    <property type="match status" value="1"/>
</dbReference>
<dbReference type="SUPFAM" id="SSF52540">
    <property type="entry name" value="P-loop containing nucleoside triphosphate hydrolases"/>
    <property type="match status" value="1"/>
</dbReference>
<evidence type="ECO:0000313" key="9">
    <source>
        <dbReference type="Proteomes" id="UP000236724"/>
    </source>
</evidence>
<dbReference type="FunFam" id="3.30.230.10:FF:000003">
    <property type="entry name" value="Elongation factor G"/>
    <property type="match status" value="1"/>
</dbReference>
<dbReference type="InterPro" id="IPR000795">
    <property type="entry name" value="T_Tr_GTP-bd_dom"/>
</dbReference>
<dbReference type="SMART" id="SM00889">
    <property type="entry name" value="EFG_IV"/>
    <property type="match status" value="1"/>
</dbReference>
<dbReference type="SMART" id="SM00838">
    <property type="entry name" value="EFG_C"/>
    <property type="match status" value="1"/>
</dbReference>
<dbReference type="Gene3D" id="3.30.70.240">
    <property type="match status" value="1"/>
</dbReference>
<dbReference type="AlphaFoldDB" id="A0A1H6F9M9"/>
<evidence type="ECO:0000256" key="2">
    <source>
        <dbReference type="ARBA" id="ARBA00022741"/>
    </source>
</evidence>
<dbReference type="InterPro" id="IPR035647">
    <property type="entry name" value="EFG_III/V"/>
</dbReference>
<sequence length="681" mass="74679">MPHYSPEQICNIALTGQSGAGKTTLVEHLLFQAGLIPDCGTVENGNTVCDFEPQEKNYQHSLMASLASLDHENRHINIIDTPGMPDLMGHAQSVFPAVETVAVVVDAVNGPDVMTRRMLERAERRQLCRVIIINKIDLAKTELVSLVANLKEHFGEECLPLNLPAEGGKQVVDCFFNPEGESDLGSVADWHDQIIDQVVEVDEDLMAVYLEQGQELSPEQLHNPFEKALREGHLIPICFTSAQTGVGVPELLDVLTRLMPNPLEGNPRPFLRGEAEAATAFTAEPDATKHALAHVFKVTSDPFVGKLGIFRVHQGTITKDSQLFIGDARKPFKVGHLFKLQGKTQVEISKAIPGDLCAVAKVDALHFDAVLHDSHDEDFIHLKPLDFPVPLYGLAIHPKRHGDEQKISTILQKLEEEDPCLKVEHRVNLNETVLLGLGELHLRVVIERMQQQFKLEVDTTPPKIAYKESISQAAEGHYRHKKQTGGAGQFGEVFLKIAPRERGSGFSFVNAVTGGAIPSGFIPAVEKGVLQAMENGAVAGYPMQDIEVTVYDGKHHTVDSKEVAFVMAGKKAFLDAVQKAKPMVLEPMVNLEVIIPEADMGAITGALAGKRGRILGSEMRSSNRVEINALVPLNELDHYATELKSATGGHGSYTMEFSHYDPAPNAIQAKLMTDYKPQNEE</sequence>
<proteinExistence type="predicted"/>
<dbReference type="InterPro" id="IPR000640">
    <property type="entry name" value="EFG_V-like"/>
</dbReference>
<name>A0A1H6F9M9_9GAMM</name>
<dbReference type="PROSITE" id="PS51722">
    <property type="entry name" value="G_TR_2"/>
    <property type="match status" value="1"/>
</dbReference>
<organism evidence="8 9">
    <name type="scientific">Candidatus Venteria ishoeyi</name>
    <dbReference type="NCBI Taxonomy" id="1899563"/>
    <lineage>
        <taxon>Bacteria</taxon>
        <taxon>Pseudomonadati</taxon>
        <taxon>Pseudomonadota</taxon>
        <taxon>Gammaproteobacteria</taxon>
        <taxon>Thiotrichales</taxon>
        <taxon>Thiotrichaceae</taxon>
        <taxon>Venteria</taxon>
    </lineage>
</organism>
<dbReference type="SUPFAM" id="SSF54211">
    <property type="entry name" value="Ribosomal protein S5 domain 2-like"/>
    <property type="match status" value="1"/>
</dbReference>
<keyword evidence="9" id="KW-1185">Reference proteome</keyword>
<dbReference type="InterPro" id="IPR027417">
    <property type="entry name" value="P-loop_NTPase"/>
</dbReference>
<dbReference type="RefSeq" id="WP_103919612.1">
    <property type="nucleotide sequence ID" value="NZ_FMSV02000376.1"/>
</dbReference>
<comment type="function">
    <text evidence="6">Catalyzes the GTP-dependent ribosomal translocation step during translation elongation. During this step, the ribosome changes from the pre-translocational (PRE) to the post-translocational (POST) state as the newly formed A-site-bound peptidyl-tRNA and P-site-bound deacylated tRNA move to the P and E sites, respectively. Catalyzes the coordinated movement of the two tRNA molecules, the mRNA and conformational changes in the ribosome.</text>
</comment>
<dbReference type="GO" id="GO:0005525">
    <property type="term" value="F:GTP binding"/>
    <property type="evidence" value="ECO:0007669"/>
    <property type="project" value="UniProtKB-KW"/>
</dbReference>
<dbReference type="Gene3D" id="3.30.230.10">
    <property type="match status" value="1"/>
</dbReference>
<dbReference type="Pfam" id="PF14492">
    <property type="entry name" value="EFG_III"/>
    <property type="match status" value="1"/>
</dbReference>
<reference evidence="8 9" key="1">
    <citation type="submission" date="2016-10" db="EMBL/GenBank/DDBJ databases">
        <authorList>
            <person name="de Groot N.N."/>
        </authorList>
    </citation>
    <scope>NUCLEOTIDE SEQUENCE [LARGE SCALE GENOMIC DNA]</scope>
    <source>
        <strain evidence="8">MBHS1</strain>
    </source>
</reference>
<keyword evidence="5" id="KW-0342">GTP-binding</keyword>
<dbReference type="InterPro" id="IPR047872">
    <property type="entry name" value="EFG_IV"/>
</dbReference>
<dbReference type="GO" id="GO:0003746">
    <property type="term" value="F:translation elongation factor activity"/>
    <property type="evidence" value="ECO:0007669"/>
    <property type="project" value="UniProtKB-KW"/>
</dbReference>
<evidence type="ECO:0000259" key="7">
    <source>
        <dbReference type="PROSITE" id="PS51722"/>
    </source>
</evidence>
<dbReference type="GO" id="GO:0003924">
    <property type="term" value="F:GTPase activity"/>
    <property type="evidence" value="ECO:0007669"/>
    <property type="project" value="InterPro"/>
</dbReference>
<accession>A0A1H6F9M9</accession>
<dbReference type="Pfam" id="PF03764">
    <property type="entry name" value="EFG_IV"/>
    <property type="match status" value="1"/>
</dbReference>
<dbReference type="NCBIfam" id="NF009381">
    <property type="entry name" value="PRK12740.1-5"/>
    <property type="match status" value="1"/>
</dbReference>
<evidence type="ECO:0000256" key="5">
    <source>
        <dbReference type="ARBA" id="ARBA00023134"/>
    </source>
</evidence>
<keyword evidence="4" id="KW-0648">Protein biosynthesis</keyword>
<dbReference type="Gene3D" id="3.30.70.870">
    <property type="entry name" value="Elongation Factor G (Translational Gtpase), domain 3"/>
    <property type="match status" value="1"/>
</dbReference>
<dbReference type="Pfam" id="PF00009">
    <property type="entry name" value="GTP_EFTU"/>
    <property type="match status" value="1"/>
</dbReference>
<dbReference type="InterPro" id="IPR014721">
    <property type="entry name" value="Ribsml_uS5_D2-typ_fold_subgr"/>
</dbReference>
<dbReference type="PANTHER" id="PTHR43261">
    <property type="entry name" value="TRANSLATION ELONGATION FACTOR G-RELATED"/>
    <property type="match status" value="1"/>
</dbReference>
<feature type="domain" description="Tr-type G" evidence="7">
    <location>
        <begin position="7"/>
        <end position="263"/>
    </location>
</feature>
<evidence type="ECO:0000256" key="6">
    <source>
        <dbReference type="ARBA" id="ARBA00024731"/>
    </source>
</evidence>
<dbReference type="CDD" id="cd01434">
    <property type="entry name" value="EFG_mtEFG1_IV"/>
    <property type="match status" value="1"/>
</dbReference>
<dbReference type="Pfam" id="PF00679">
    <property type="entry name" value="EFG_C"/>
    <property type="match status" value="1"/>
</dbReference>
<dbReference type="InterPro" id="IPR035649">
    <property type="entry name" value="EFG_V"/>
</dbReference>
<protein>
    <recommendedName>
        <fullName evidence="1">Elongation factor G</fullName>
    </recommendedName>
</protein>
<gene>
    <name evidence="8" type="primary">fusA_1</name>
    <name evidence="8" type="ORF">MBHS_01579</name>
</gene>
<dbReference type="Pfam" id="PF22042">
    <property type="entry name" value="EF-G_D2"/>
    <property type="match status" value="1"/>
</dbReference>
<dbReference type="CDD" id="cd03713">
    <property type="entry name" value="EFG_mtEFG_C"/>
    <property type="match status" value="1"/>
</dbReference>
<dbReference type="Gene3D" id="3.40.50.300">
    <property type="entry name" value="P-loop containing nucleotide triphosphate hydrolases"/>
    <property type="match status" value="1"/>
</dbReference>
<keyword evidence="3 8" id="KW-0251">Elongation factor</keyword>
<dbReference type="InterPro" id="IPR005517">
    <property type="entry name" value="Transl_elong_EFG/EF2_IV"/>
</dbReference>
<evidence type="ECO:0000256" key="1">
    <source>
        <dbReference type="ARBA" id="ARBA00017872"/>
    </source>
</evidence>
<dbReference type="Proteomes" id="UP000236724">
    <property type="component" value="Unassembled WGS sequence"/>
</dbReference>
<dbReference type="GO" id="GO:0097216">
    <property type="term" value="F:guanosine tetraphosphate binding"/>
    <property type="evidence" value="ECO:0007669"/>
    <property type="project" value="UniProtKB-ARBA"/>
</dbReference>
<dbReference type="FunFam" id="3.30.70.240:FF:000001">
    <property type="entry name" value="Elongation factor G"/>
    <property type="match status" value="1"/>
</dbReference>
<dbReference type="EMBL" id="FMSV02000376">
    <property type="protein sequence ID" value="SEH05724.1"/>
    <property type="molecule type" value="Genomic_DNA"/>
</dbReference>
<dbReference type="InterPro" id="IPR009000">
    <property type="entry name" value="Transl_B-barrel_sf"/>
</dbReference>
<dbReference type="CDD" id="cd04170">
    <property type="entry name" value="EF-G_bact"/>
    <property type="match status" value="1"/>
</dbReference>
<dbReference type="GO" id="GO:0032790">
    <property type="term" value="P:ribosome disassembly"/>
    <property type="evidence" value="ECO:0007669"/>
    <property type="project" value="TreeGrafter"/>
</dbReference>
<dbReference type="PRINTS" id="PR01037">
    <property type="entry name" value="TCRTETOQM"/>
</dbReference>
<dbReference type="SUPFAM" id="SSF50447">
    <property type="entry name" value="Translation proteins"/>
    <property type="match status" value="1"/>
</dbReference>
<dbReference type="InterPro" id="IPR041095">
    <property type="entry name" value="EFG_II"/>
</dbReference>
<dbReference type="PANTHER" id="PTHR43261:SF6">
    <property type="entry name" value="ELONGATION FACTOR G-LIKE PROTEIN"/>
    <property type="match status" value="1"/>
</dbReference>
<dbReference type="InterPro" id="IPR053905">
    <property type="entry name" value="EF-G-like_DII"/>
</dbReference>
<dbReference type="SUPFAM" id="SSF54980">
    <property type="entry name" value="EF-G C-terminal domain-like"/>
    <property type="match status" value="2"/>
</dbReference>
<evidence type="ECO:0000313" key="8">
    <source>
        <dbReference type="EMBL" id="SEH05724.1"/>
    </source>
</evidence>
<dbReference type="Gene3D" id="2.40.30.10">
    <property type="entry name" value="Translation factors"/>
    <property type="match status" value="1"/>
</dbReference>
<dbReference type="InterPro" id="IPR020568">
    <property type="entry name" value="Ribosomal_Su5_D2-typ_SF"/>
</dbReference>
<evidence type="ECO:0000256" key="4">
    <source>
        <dbReference type="ARBA" id="ARBA00022917"/>
    </source>
</evidence>
<keyword evidence="2" id="KW-0547">Nucleotide-binding</keyword>
<dbReference type="OrthoDB" id="9804431at2"/>